<dbReference type="HOGENOM" id="CLU_3287594_0_0_9"/>
<dbReference type="Proteomes" id="UP000033115">
    <property type="component" value="Chromosome"/>
</dbReference>
<keyword evidence="2" id="KW-1185">Reference proteome</keyword>
<name>A0A0E3M6I4_CLOSL</name>
<reference evidence="1 2" key="1">
    <citation type="journal article" date="2015" name="J. Biotechnol.">
        <title>Complete genome sequence of a malodorant-producing acetogen, Clostridium scatologenes ATCC 25775(T).</title>
        <authorList>
            <person name="Zhu Z."/>
            <person name="Guo T."/>
            <person name="Zheng H."/>
            <person name="Song T."/>
            <person name="Ouyang P."/>
            <person name="Xie J."/>
        </authorList>
    </citation>
    <scope>NUCLEOTIDE SEQUENCE [LARGE SCALE GENOMIC DNA]</scope>
    <source>
        <strain evidence="1 2">ATCC 25775</strain>
    </source>
</reference>
<sequence>MLKLRKLSYSFTGEECNDKIYIKGIGYEKLLKNEEVLRWI</sequence>
<evidence type="ECO:0000313" key="1">
    <source>
        <dbReference type="EMBL" id="AKA67719.1"/>
    </source>
</evidence>
<evidence type="ECO:0000313" key="2">
    <source>
        <dbReference type="Proteomes" id="UP000033115"/>
    </source>
</evidence>
<protein>
    <submittedName>
        <fullName evidence="1">Uncharacterized protein</fullName>
    </submittedName>
</protein>
<dbReference type="STRING" id="1548.CSCA_0594"/>
<accession>A0A0E3M6I4</accession>
<dbReference type="EMBL" id="CP009933">
    <property type="protein sequence ID" value="AKA67719.1"/>
    <property type="molecule type" value="Genomic_DNA"/>
</dbReference>
<gene>
    <name evidence="1" type="ORF">CSCA_0594</name>
</gene>
<dbReference type="KEGG" id="csq:CSCA_0594"/>
<proteinExistence type="predicted"/>
<organism evidence="1 2">
    <name type="scientific">Clostridium scatologenes</name>
    <dbReference type="NCBI Taxonomy" id="1548"/>
    <lineage>
        <taxon>Bacteria</taxon>
        <taxon>Bacillati</taxon>
        <taxon>Bacillota</taxon>
        <taxon>Clostridia</taxon>
        <taxon>Eubacteriales</taxon>
        <taxon>Clostridiaceae</taxon>
        <taxon>Clostridium</taxon>
    </lineage>
</organism>
<dbReference type="AlphaFoldDB" id="A0A0E3M6I4"/>